<evidence type="ECO:0000313" key="2">
    <source>
        <dbReference type="EMBL" id="GGB38702.1"/>
    </source>
</evidence>
<reference evidence="2" key="2">
    <citation type="submission" date="2020-09" db="EMBL/GenBank/DDBJ databases">
        <authorList>
            <person name="Sun Q."/>
            <person name="Zhou Y."/>
        </authorList>
    </citation>
    <scope>NUCLEOTIDE SEQUENCE</scope>
    <source>
        <strain evidence="2">CGMCC 1.12426</strain>
    </source>
</reference>
<sequence>MNRVVPALAPPLEAAIVSPLSAAGDVPAWRALTTNSTDPNPFFGPDFLMPFLENMRQPPVRLAVVRNASTGTWLAAAPVGRRRLGLAVPAATSWATEYSPLGSPLIHRDTNNQVVGLLLDTMSEAAGSPLVAFPYLPLDSSTAARLLTTDLTWRWSLAHEASRAAHSAGAHGEAQFAEAFSGKKRKELMRQMRRLADLGEIELSSTQGKAGVPAFECFLELEARGWKGRSGTALKMRRETEDFARQMIATRAAHGGIRIDQLLLDGRPIAMLVLLREGSRIFSWKIAYDEAFSKYSPGTQIALYAMEKNLRDDELTGADSLAVPGHHMIEPLWRGRLPTATLLLSKSRSGHFLMKAGQMDVDLEKSARAAARRWLKRKD</sequence>
<evidence type="ECO:0000259" key="1">
    <source>
        <dbReference type="Pfam" id="PF13480"/>
    </source>
</evidence>
<name>A0A916WWU2_9HYPH</name>
<keyword evidence="3" id="KW-1185">Reference proteome</keyword>
<comment type="caution">
    <text evidence="2">The sequence shown here is derived from an EMBL/GenBank/DDBJ whole genome shotgun (WGS) entry which is preliminary data.</text>
</comment>
<gene>
    <name evidence="2" type="ORF">GCM10011316_08420</name>
</gene>
<feature type="domain" description="BioF2-like acetyltransferase" evidence="1">
    <location>
        <begin position="183"/>
        <end position="311"/>
    </location>
</feature>
<organism evidence="2 3">
    <name type="scientific">Roseibium aquae</name>
    <dbReference type="NCBI Taxonomy" id="1323746"/>
    <lineage>
        <taxon>Bacteria</taxon>
        <taxon>Pseudomonadati</taxon>
        <taxon>Pseudomonadota</taxon>
        <taxon>Alphaproteobacteria</taxon>
        <taxon>Hyphomicrobiales</taxon>
        <taxon>Stappiaceae</taxon>
        <taxon>Roseibium</taxon>
    </lineage>
</organism>
<dbReference type="InterPro" id="IPR038740">
    <property type="entry name" value="BioF2-like_GNAT_dom"/>
</dbReference>
<protein>
    <recommendedName>
        <fullName evidence="1">BioF2-like acetyltransferase domain-containing protein</fullName>
    </recommendedName>
</protein>
<dbReference type="Proteomes" id="UP000605148">
    <property type="component" value="Unassembled WGS sequence"/>
</dbReference>
<dbReference type="OrthoDB" id="213519at2"/>
<dbReference type="SUPFAM" id="SSF55729">
    <property type="entry name" value="Acyl-CoA N-acyltransferases (Nat)"/>
    <property type="match status" value="1"/>
</dbReference>
<dbReference type="EMBL" id="BMFA01000002">
    <property type="protein sequence ID" value="GGB38702.1"/>
    <property type="molecule type" value="Genomic_DNA"/>
</dbReference>
<dbReference type="Pfam" id="PF13480">
    <property type="entry name" value="Acetyltransf_6"/>
    <property type="match status" value="1"/>
</dbReference>
<dbReference type="AlphaFoldDB" id="A0A916WWU2"/>
<proteinExistence type="predicted"/>
<accession>A0A916WWU2</accession>
<evidence type="ECO:0000313" key="3">
    <source>
        <dbReference type="Proteomes" id="UP000605148"/>
    </source>
</evidence>
<dbReference type="InterPro" id="IPR016181">
    <property type="entry name" value="Acyl_CoA_acyltransferase"/>
</dbReference>
<dbReference type="RefSeq" id="WP_150495071.1">
    <property type="nucleotide sequence ID" value="NZ_BMFA01000002.1"/>
</dbReference>
<reference evidence="2" key="1">
    <citation type="journal article" date="2014" name="Int. J. Syst. Evol. Microbiol.">
        <title>Complete genome sequence of Corynebacterium casei LMG S-19264T (=DSM 44701T), isolated from a smear-ripened cheese.</title>
        <authorList>
            <consortium name="US DOE Joint Genome Institute (JGI-PGF)"/>
            <person name="Walter F."/>
            <person name="Albersmeier A."/>
            <person name="Kalinowski J."/>
            <person name="Ruckert C."/>
        </authorList>
    </citation>
    <scope>NUCLEOTIDE SEQUENCE</scope>
    <source>
        <strain evidence="2">CGMCC 1.12426</strain>
    </source>
</reference>